<feature type="domain" description="Xylanolytic transcriptional activator regulatory" evidence="9">
    <location>
        <begin position="1819"/>
        <end position="2011"/>
    </location>
</feature>
<feature type="compositionally biased region" description="Polar residues" evidence="8">
    <location>
        <begin position="993"/>
        <end position="1014"/>
    </location>
</feature>
<feature type="compositionally biased region" description="Basic and acidic residues" evidence="8">
    <location>
        <begin position="1063"/>
        <end position="1072"/>
    </location>
</feature>
<sequence>MAFSFASAASAPPAFGTSNGGGNTVQDGPELQEIQTNELGLAALNGEAKVRLLTTPWPSDALPAPSSSLLSIASSKKLLAAAGPDALYLHNTDKVRDAFQSPPDEKGGTIRSIKPDFTIPRSRLSHVAFSSDDSVLVVSGEREGSVAAFQVDSITKGELNPAVQVSTDSQNLRALVPNPVTEHAELFALILTSGDLVLLDLKAGSLVSGSNGPVLKSGCSCLSWSNRGKQLVTGMADGTAVQMKPDGTIVAQIPKSTAIPANVHVSGISWLENDTFFITYTPNDTSDGIQPSEYYIVNRQPKTSNYTFQKLPEVLPPFGLERLPTSHFIARLRNFPPHLQDLLIVASSTASDVGLLSKSEKALSQEDPVTSVFTYTTIEDDTRRAQLPLSTDMQDTSPIGMAVDLSSTEKVPNPIPSDAEILETAGPVPSLVILNNEGLLVSWWIIYNDSVRQQTMFSGFANVQAARGMSGKAASDASSTASPATGNFGQASNASPFAKTETSSFGVPSLQSGFGATSPKSFGTSSPIASNKPSWATTGFTGSATSGPSGNTAFGAATPLGSGASPAFGSASAIGARQPAFGQSSNMGSGSAFGQPSAIGAPSTSSPFANAGGSSNSSGFASFSKGSGFASFAGGNTNQNTQSPFSSTTGMGSFGGATPSPFAATGGNKTFDSSAKTAFGSNTSTASPFGSTKPTEGAGLFGNAGAFKLQSSFQGDGTATDDLPKPKDSSGFGFGAALDDMLGGSKSALSPTHDKEAEMDEQSAVSEADSEKETNRNLAAQPRIEPPQTLVTPPSTLSQSKATPAPPLSNLFGQPAKDSTTPQAPTSTPGWSFGLNSTTPKETPAVHKTLFGTTTTNDPSAGVQKSQPMNTFGQVEETPRIKEEPPSDEESVDMENIPQAPLPPDPVSKPRYASGDTSGSSNLSKGSPDEAPLPPDFLPVPKAGQNDEDRPELPSDEDEDEEDDFSSDFEGSGEELTGDVGPEDEMTEEQHEQLQTSPESSFKSGGGSLETSPTGGLFTKVTSKVLPQKSSRPLFGEVGTGPIFAPPKPHESPRSPSPVRHLPPTEKLRAESARSVSAPAHGRSIVDQRKAEYQKSTLAAQAAKTREEEAAKEQARREAIARQKAQAEAEQLQQLEDDEDERLREELDRPISPSLNLDDFITYQPKSSEETSKTGIPAQIERLYSDINSMVFTLGINYRSLSAFLKYQQPEATNKSWPSVLQSETPMDALNDEWFLTDISRLHEGQTVLSELLAESQVDDFDGKVQQCQTLIGRDLFELRTKLTSIRKTIHALSSSENGITAPLSAEQASLQHDLRKAFTSVQTKLVQVEDCISVLRAKIAQSTPTETVSRRNSMLGRVPSQKKPTVEAVAKTVGKMMSMAEQKSADIDVLESQLKKMDLGLASSTISTGEAVKNPATPVHVRRSVNGASTPGSTGSIYHTPGSAFSSSARSTRNFRTSQSGGLSLLSTEDKERWKAQARRRKEAASMLKTVLEEKRKRSATKAPEYGATRSRSQSREAGTAAEDPQVDGSFNPRIAARSTSPTLDAQWDMLSKNTITDACDPNGVVAVSGANSTRMNDQNPFQSDLNFLNTLGGTQPFSGNASLRFEDIDNDISLLGWTLSEDPAAVHGMLPELNMPDFPMQGLEDTLATSTHQQGLHDTSEAADSYVDPLITAATLPLESRNAEVSLPTMEDIELSATSEPRNSNRDSPTEGALRADCSEATTHTWPYEYRAGAEEERIVLPVLNPEDVRKAKNYHSGTNSTPQSHTLFNTLGKLDEEKRVGIVQLLSLPLLRVPWKEDIDLAHSLPSPNVLDHFVNLYFLHFHELWPIIHQPTFKISDAPAILVLTMACIGACYSGLEQSIEFADTLGELCRRTCGWMGEHDPRILRSPHFGMALLLQYLHAMGSGSRRLFEMTDASRSRLISIGRHMKSTVRQSSPARSESPSRTAHQSWLEWVGQEQVKRLVWFLFEFDCLYSAFSKQSPCTKLEELPPEFPCEQLHWEAPTAMAWAACPFQAAPCGPPTMQTIVTFLNNSSLSTIGQLDNVGKRLLIRCFGQELQACQEQLDSSIYNGIWKNNDGRNANREARAKFSYAIVSVYECSWADHPRRYALRHALRIGVAGHYTHMFAAGKIIDLVIRVARKRASSIDGPTNFIETVCASGPVGQAGTSEETAMIAAFGAEPDTIRELMWHAAQVCYLQRRHPFNSPLEPLSVFLGGIVLWACCKYFCPHQISMRSGPSIQLDEPSFCSPQHSSKAVRDWIKVGGKTYLDGVGSVCDPGAPSRVLRLSVDQTRRLRVWKMASNVSDIFVSLLQAEEQGFT</sequence>
<feature type="region of interest" description="Disordered" evidence="8">
    <location>
        <begin position="473"/>
        <end position="502"/>
    </location>
</feature>
<evidence type="ECO:0000313" key="12">
    <source>
        <dbReference type="Proteomes" id="UP001172681"/>
    </source>
</evidence>
<comment type="subcellular location">
    <subcellularLocation>
        <location evidence="1">Nucleus</location>
    </subcellularLocation>
</comment>
<evidence type="ECO:0000256" key="5">
    <source>
        <dbReference type="ARBA" id="ARBA00023015"/>
    </source>
</evidence>
<feature type="region of interest" description="Disordered" evidence="8">
    <location>
        <begin position="1696"/>
        <end position="1721"/>
    </location>
</feature>
<organism evidence="11 12">
    <name type="scientific">Knufia peltigerae</name>
    <dbReference type="NCBI Taxonomy" id="1002370"/>
    <lineage>
        <taxon>Eukaryota</taxon>
        <taxon>Fungi</taxon>
        <taxon>Dikarya</taxon>
        <taxon>Ascomycota</taxon>
        <taxon>Pezizomycotina</taxon>
        <taxon>Eurotiomycetes</taxon>
        <taxon>Chaetothyriomycetidae</taxon>
        <taxon>Chaetothyriales</taxon>
        <taxon>Trichomeriaceae</taxon>
        <taxon>Knufia</taxon>
    </lineage>
</organism>
<proteinExistence type="predicted"/>
<dbReference type="GO" id="GO:0005634">
    <property type="term" value="C:nucleus"/>
    <property type="evidence" value="ECO:0007669"/>
    <property type="project" value="UniProtKB-SubCell"/>
</dbReference>
<feature type="compositionally biased region" description="Polar residues" evidence="8">
    <location>
        <begin position="817"/>
        <end position="841"/>
    </location>
</feature>
<dbReference type="CDD" id="cd22249">
    <property type="entry name" value="UDM1_RNF168_RNF169-like"/>
    <property type="match status" value="1"/>
</dbReference>
<feature type="domain" description="Nucleoporin Nup159/Nup146 N-terminal" evidence="10">
    <location>
        <begin position="63"/>
        <end position="440"/>
    </location>
</feature>
<feature type="compositionally biased region" description="Polar residues" evidence="8">
    <location>
        <begin position="789"/>
        <end position="802"/>
    </location>
</feature>
<name>A0AA38YCB2_9EURO</name>
<feature type="compositionally biased region" description="Polar residues" evidence="8">
    <location>
        <begin position="915"/>
        <end position="925"/>
    </location>
</feature>
<evidence type="ECO:0000256" key="8">
    <source>
        <dbReference type="SAM" id="MobiDB-lite"/>
    </source>
</evidence>
<accession>A0AA38YCB2</accession>
<keyword evidence="12" id="KW-1185">Reference proteome</keyword>
<feature type="region of interest" description="Disordered" evidence="8">
    <location>
        <begin position="711"/>
        <end position="1122"/>
    </location>
</feature>
<dbReference type="InterPro" id="IPR007219">
    <property type="entry name" value="XnlR_reg_dom"/>
</dbReference>
<comment type="caution">
    <text evidence="11">The sequence shown here is derived from an EMBL/GenBank/DDBJ whole genome shotgun (WGS) entry which is preliminary data.</text>
</comment>
<dbReference type="GO" id="GO:0003677">
    <property type="term" value="F:DNA binding"/>
    <property type="evidence" value="ECO:0007669"/>
    <property type="project" value="InterPro"/>
</dbReference>
<evidence type="ECO:0000256" key="2">
    <source>
        <dbReference type="ARBA" id="ARBA00022448"/>
    </source>
</evidence>
<dbReference type="GO" id="GO:0008270">
    <property type="term" value="F:zinc ion binding"/>
    <property type="evidence" value="ECO:0007669"/>
    <property type="project" value="InterPro"/>
</dbReference>
<keyword evidence="6" id="KW-0804">Transcription</keyword>
<feature type="compositionally biased region" description="Basic and acidic residues" evidence="8">
    <location>
        <begin position="1084"/>
        <end position="1093"/>
    </location>
</feature>
<evidence type="ECO:0000313" key="11">
    <source>
        <dbReference type="EMBL" id="KAJ9641705.1"/>
    </source>
</evidence>
<dbReference type="Gene3D" id="2.130.10.10">
    <property type="entry name" value="YVTN repeat-like/Quinoprotein amine dehydrogenase"/>
    <property type="match status" value="1"/>
</dbReference>
<feature type="compositionally biased region" description="Polar residues" evidence="8">
    <location>
        <begin position="485"/>
        <end position="502"/>
    </location>
</feature>
<dbReference type="InterPro" id="IPR039462">
    <property type="entry name" value="Nup159/Nup146_N"/>
</dbReference>
<feature type="compositionally biased region" description="Acidic residues" evidence="8">
    <location>
        <begin position="954"/>
        <end position="987"/>
    </location>
</feature>
<dbReference type="Proteomes" id="UP001172681">
    <property type="component" value="Unassembled WGS sequence"/>
</dbReference>
<dbReference type="Pfam" id="PF16755">
    <property type="entry name" value="Beta-prop_NUP159_NUP214"/>
    <property type="match status" value="1"/>
</dbReference>
<keyword evidence="2" id="KW-0813">Transport</keyword>
<dbReference type="PANTHER" id="PTHR47660">
    <property type="entry name" value="TRANSCRIPTION FACTOR WITH C2H2 AND ZN(2)-CYS(6) DNA BINDING DOMAIN (EUROFUNG)-RELATED-RELATED"/>
    <property type="match status" value="1"/>
</dbReference>
<dbReference type="InterPro" id="IPR015943">
    <property type="entry name" value="WD40/YVTN_repeat-like_dom_sf"/>
</dbReference>
<feature type="region of interest" description="Disordered" evidence="8">
    <location>
        <begin position="1423"/>
        <end position="1535"/>
    </location>
</feature>
<feature type="compositionally biased region" description="Low complexity" evidence="8">
    <location>
        <begin position="1"/>
        <end position="15"/>
    </location>
</feature>
<feature type="compositionally biased region" description="Polar residues" evidence="8">
    <location>
        <begin position="1427"/>
        <end position="1460"/>
    </location>
</feature>
<evidence type="ECO:0000256" key="4">
    <source>
        <dbReference type="ARBA" id="ARBA00022833"/>
    </source>
</evidence>
<keyword evidence="7" id="KW-0539">Nucleus</keyword>
<dbReference type="FunFam" id="2.130.10.10:FF:000645">
    <property type="entry name" value="Putative nuclear pore complex subunit Nup159"/>
    <property type="match status" value="1"/>
</dbReference>
<feature type="region of interest" description="Disordered" evidence="8">
    <location>
        <begin position="1"/>
        <end position="28"/>
    </location>
</feature>
<protein>
    <recommendedName>
        <fullName evidence="13">Transcription factor domain-containing protein</fullName>
    </recommendedName>
</protein>
<dbReference type="CDD" id="cd12148">
    <property type="entry name" value="fungal_TF_MHR"/>
    <property type="match status" value="1"/>
</dbReference>
<dbReference type="SUPFAM" id="SSF117289">
    <property type="entry name" value="Nucleoporin domain"/>
    <property type="match status" value="1"/>
</dbReference>
<evidence type="ECO:0008006" key="13">
    <source>
        <dbReference type="Google" id="ProtNLM"/>
    </source>
</evidence>
<evidence type="ECO:0000256" key="3">
    <source>
        <dbReference type="ARBA" id="ARBA00022723"/>
    </source>
</evidence>
<keyword evidence="3" id="KW-0479">Metal-binding</keyword>
<evidence type="ECO:0000256" key="6">
    <source>
        <dbReference type="ARBA" id="ARBA00023163"/>
    </source>
</evidence>
<dbReference type="EMBL" id="JAPDRN010000011">
    <property type="protein sequence ID" value="KAJ9641705.1"/>
    <property type="molecule type" value="Genomic_DNA"/>
</dbReference>
<evidence type="ECO:0000256" key="7">
    <source>
        <dbReference type="ARBA" id="ARBA00023242"/>
    </source>
</evidence>
<evidence type="ECO:0000259" key="9">
    <source>
        <dbReference type="Pfam" id="PF04082"/>
    </source>
</evidence>
<evidence type="ECO:0000256" key="1">
    <source>
        <dbReference type="ARBA" id="ARBA00004123"/>
    </source>
</evidence>
<evidence type="ECO:0000259" key="10">
    <source>
        <dbReference type="Pfam" id="PF16755"/>
    </source>
</evidence>
<dbReference type="Pfam" id="PF04082">
    <property type="entry name" value="Fungal_trans"/>
    <property type="match status" value="1"/>
</dbReference>
<gene>
    <name evidence="11" type="ORF">H2204_002767</name>
</gene>
<dbReference type="PANTHER" id="PTHR47660:SF2">
    <property type="entry name" value="TRANSCRIPTION FACTOR WITH C2H2 AND ZN(2)-CYS(6) DNA BINDING DOMAIN (EUROFUNG)"/>
    <property type="match status" value="1"/>
</dbReference>
<feature type="compositionally biased region" description="Basic and acidic residues" evidence="8">
    <location>
        <begin position="1104"/>
        <end position="1122"/>
    </location>
</feature>
<feature type="region of interest" description="Disordered" evidence="8">
    <location>
        <begin position="634"/>
        <end position="669"/>
    </location>
</feature>
<reference evidence="11" key="1">
    <citation type="submission" date="2022-10" db="EMBL/GenBank/DDBJ databases">
        <title>Culturing micro-colonial fungi from biological soil crusts in the Mojave desert and describing Neophaeococcomyces mojavensis, and introducing the new genera and species Taxawa tesnikishii.</title>
        <authorList>
            <person name="Kurbessoian T."/>
            <person name="Stajich J.E."/>
        </authorList>
    </citation>
    <scope>NUCLEOTIDE SEQUENCE</scope>
    <source>
        <strain evidence="11">TK_35</strain>
    </source>
</reference>
<keyword evidence="5" id="KW-0805">Transcription regulation</keyword>
<dbReference type="GO" id="GO:0006351">
    <property type="term" value="P:DNA-templated transcription"/>
    <property type="evidence" value="ECO:0007669"/>
    <property type="project" value="InterPro"/>
</dbReference>
<keyword evidence="4" id="KW-0862">Zinc</keyword>
<feature type="compositionally biased region" description="Low complexity" evidence="8">
    <location>
        <begin position="473"/>
        <end position="484"/>
    </location>
</feature>
<feature type="compositionally biased region" description="Polar residues" evidence="8">
    <location>
        <begin position="851"/>
        <end position="873"/>
    </location>
</feature>